<proteinExistence type="predicted"/>
<comment type="caution">
    <text evidence="1">The sequence shown here is derived from an EMBL/GenBank/DDBJ whole genome shotgun (WGS) entry which is preliminary data.</text>
</comment>
<name>A0A4Q2CXN5_9AGAR</name>
<protein>
    <submittedName>
        <fullName evidence="1">Uncharacterized protein</fullName>
    </submittedName>
</protein>
<evidence type="ECO:0000313" key="1">
    <source>
        <dbReference type="EMBL" id="RXW11567.1"/>
    </source>
</evidence>
<keyword evidence="2" id="KW-1185">Reference proteome</keyword>
<evidence type="ECO:0000313" key="2">
    <source>
        <dbReference type="Proteomes" id="UP000290288"/>
    </source>
</evidence>
<sequence>MVQPSDMLQFLSRHPSIRTLFLLDGIHLSPSPPSSLLKPILPNLEQVVTHPSYLQWLWRDENQFPKLKEITLLAGFWYGLFRPIPYDLIDRALENVSLLRPHKLDIIGLRLTPDDRGLDAWLQSHIGDSAAGGPNPQSSLLVTSKRILPRFVHTKHLRIDSTSVRDIINSSNSKSDSRTQTGPSRLELIARFAGSFPDLEYLELDIRADDSLITRVVDAVRQHCPQVKKLKVRYASAIDIGQFGQSGSGNVVNFS</sequence>
<dbReference type="OrthoDB" id="10367158at2759"/>
<reference evidence="1 2" key="1">
    <citation type="submission" date="2019-01" db="EMBL/GenBank/DDBJ databases">
        <title>Draft genome sequence of Psathyrella aberdarensis IHI B618.</title>
        <authorList>
            <person name="Buettner E."/>
            <person name="Kellner H."/>
        </authorList>
    </citation>
    <scope>NUCLEOTIDE SEQUENCE [LARGE SCALE GENOMIC DNA]</scope>
    <source>
        <strain evidence="1 2">IHI B618</strain>
    </source>
</reference>
<dbReference type="Proteomes" id="UP000290288">
    <property type="component" value="Unassembled WGS sequence"/>
</dbReference>
<gene>
    <name evidence="1" type="ORF">EST38_g14289</name>
</gene>
<accession>A0A4Q2CXN5</accession>
<organism evidence="1 2">
    <name type="scientific">Candolleomyces aberdarensis</name>
    <dbReference type="NCBI Taxonomy" id="2316362"/>
    <lineage>
        <taxon>Eukaryota</taxon>
        <taxon>Fungi</taxon>
        <taxon>Dikarya</taxon>
        <taxon>Basidiomycota</taxon>
        <taxon>Agaricomycotina</taxon>
        <taxon>Agaricomycetes</taxon>
        <taxon>Agaricomycetidae</taxon>
        <taxon>Agaricales</taxon>
        <taxon>Agaricineae</taxon>
        <taxon>Psathyrellaceae</taxon>
        <taxon>Candolleomyces</taxon>
    </lineage>
</organism>
<dbReference type="AlphaFoldDB" id="A0A4Q2CXN5"/>
<dbReference type="EMBL" id="SDEE01001783">
    <property type="protein sequence ID" value="RXW11567.1"/>
    <property type="molecule type" value="Genomic_DNA"/>
</dbReference>